<name>A0A6J5ZXB9_9ZZZZ</name>
<accession>A0A6J5ZXB9</accession>
<gene>
    <name evidence="10" type="ORF">UFOPK3331_02088</name>
</gene>
<comment type="subcellular location">
    <subcellularLocation>
        <location evidence="1">Cell membrane</location>
        <topology evidence="1">Multi-pass membrane protein</topology>
    </subcellularLocation>
</comment>
<keyword evidence="2" id="KW-1003">Cell membrane</keyword>
<evidence type="ECO:0000313" key="10">
    <source>
        <dbReference type="EMBL" id="CAB4347041.1"/>
    </source>
</evidence>
<evidence type="ECO:0000256" key="3">
    <source>
        <dbReference type="ARBA" id="ARBA00022679"/>
    </source>
</evidence>
<dbReference type="GO" id="GO:0042158">
    <property type="term" value="P:lipoprotein biosynthetic process"/>
    <property type="evidence" value="ECO:0007669"/>
    <property type="project" value="InterPro"/>
</dbReference>
<feature type="domain" description="CN hydrolase" evidence="9">
    <location>
        <begin position="209"/>
        <end position="451"/>
    </location>
</feature>
<evidence type="ECO:0000256" key="8">
    <source>
        <dbReference type="SAM" id="Phobius"/>
    </source>
</evidence>
<feature type="transmembrane region" description="Helical" evidence="8">
    <location>
        <begin position="52"/>
        <end position="72"/>
    </location>
</feature>
<dbReference type="GO" id="GO:0016410">
    <property type="term" value="F:N-acyltransferase activity"/>
    <property type="evidence" value="ECO:0007669"/>
    <property type="project" value="InterPro"/>
</dbReference>
<dbReference type="Pfam" id="PF00795">
    <property type="entry name" value="CN_hydrolase"/>
    <property type="match status" value="1"/>
</dbReference>
<sequence>MIDPRKLRALLRAVIAGLCLAASVPPWGWWPLAFIGIAMWDRLLSTAKPRARFVRSTVLGLAWFAPAMLWMVDLTAPGYVIAVMLLALYVGVAGLAVPGRSSRSWVRWLALPAAFTLAEAARCTFPVGGVPLATTAMSQASAPLGQIARVFCAIGVTFAVAVVGVALSALWERRHLLGAAALVAVLALWLLAIVAPSGHEIGTINAAVVQGGGPQGTRASETNPRDVFLRHLEATNLVTTPVDLVVWPENVVAVEGPITANREDAELSALAKKLDTTLVIGITEGIDSSKFANASIVYLPDGSSGERYDKVHRVPFGEYVPLRSLLESVVGTNSGLSLRDAVAGTQPAVLHTPAGTLAVAISWEIFFTNRARDGVLHGGQILLNPTNGSSYWLTQVQTQQVASSQLRAIETGRWVLQAAPTGFSAIVTPTGDVVQRTSISEQAVLQQTVALRSGDTIATVIGPLPIVWLSVLFVALAWWFATNRFTSLRSKLRPQRSVKNRGPAKSAI</sequence>
<proteinExistence type="inferred from homology"/>
<feature type="transmembrane region" description="Helical" evidence="8">
    <location>
        <begin position="78"/>
        <end position="97"/>
    </location>
</feature>
<dbReference type="GO" id="GO:0005886">
    <property type="term" value="C:plasma membrane"/>
    <property type="evidence" value="ECO:0007669"/>
    <property type="project" value="UniProtKB-SubCell"/>
</dbReference>
<keyword evidence="5 8" id="KW-1133">Transmembrane helix</keyword>
<evidence type="ECO:0000256" key="2">
    <source>
        <dbReference type="ARBA" id="ARBA00022475"/>
    </source>
</evidence>
<keyword evidence="3" id="KW-0808">Transferase</keyword>
<protein>
    <submittedName>
        <fullName evidence="10">Unannotated protein</fullName>
    </submittedName>
</protein>
<feature type="transmembrane region" description="Helical" evidence="8">
    <location>
        <begin position="13"/>
        <end position="40"/>
    </location>
</feature>
<dbReference type="InterPro" id="IPR045378">
    <property type="entry name" value="LNT_N"/>
</dbReference>
<dbReference type="InterPro" id="IPR004563">
    <property type="entry name" value="Apolipo_AcylTrfase"/>
</dbReference>
<dbReference type="PROSITE" id="PS50263">
    <property type="entry name" value="CN_HYDROLASE"/>
    <property type="match status" value="1"/>
</dbReference>
<feature type="transmembrane region" description="Helical" evidence="8">
    <location>
        <begin position="176"/>
        <end position="195"/>
    </location>
</feature>
<evidence type="ECO:0000256" key="7">
    <source>
        <dbReference type="ARBA" id="ARBA00023315"/>
    </source>
</evidence>
<evidence type="ECO:0000259" key="9">
    <source>
        <dbReference type="PROSITE" id="PS50263"/>
    </source>
</evidence>
<evidence type="ECO:0000256" key="4">
    <source>
        <dbReference type="ARBA" id="ARBA00022692"/>
    </source>
</evidence>
<dbReference type="Gene3D" id="3.60.110.10">
    <property type="entry name" value="Carbon-nitrogen hydrolase"/>
    <property type="match status" value="1"/>
</dbReference>
<evidence type="ECO:0000256" key="6">
    <source>
        <dbReference type="ARBA" id="ARBA00023136"/>
    </source>
</evidence>
<reference evidence="10" key="1">
    <citation type="submission" date="2020-05" db="EMBL/GenBank/DDBJ databases">
        <authorList>
            <person name="Chiriac C."/>
            <person name="Salcher M."/>
            <person name="Ghai R."/>
            <person name="Kavagutti S V."/>
        </authorList>
    </citation>
    <scope>NUCLEOTIDE SEQUENCE</scope>
</reference>
<feature type="transmembrane region" description="Helical" evidence="8">
    <location>
        <begin position="460"/>
        <end position="481"/>
    </location>
</feature>
<dbReference type="HAMAP" id="MF_01148">
    <property type="entry name" value="Lnt"/>
    <property type="match status" value="1"/>
</dbReference>
<evidence type="ECO:0000256" key="5">
    <source>
        <dbReference type="ARBA" id="ARBA00022989"/>
    </source>
</evidence>
<dbReference type="AlphaFoldDB" id="A0A6J5ZXB9"/>
<keyword evidence="6 8" id="KW-0472">Membrane</keyword>
<dbReference type="PANTHER" id="PTHR38686">
    <property type="entry name" value="APOLIPOPROTEIN N-ACYLTRANSFERASE"/>
    <property type="match status" value="1"/>
</dbReference>
<keyword evidence="4 8" id="KW-0812">Transmembrane</keyword>
<evidence type="ECO:0000256" key="1">
    <source>
        <dbReference type="ARBA" id="ARBA00004651"/>
    </source>
</evidence>
<dbReference type="CDD" id="cd07571">
    <property type="entry name" value="ALP_N-acyl_transferase"/>
    <property type="match status" value="1"/>
</dbReference>
<feature type="transmembrane region" description="Helical" evidence="8">
    <location>
        <begin position="147"/>
        <end position="169"/>
    </location>
</feature>
<dbReference type="SUPFAM" id="SSF56317">
    <property type="entry name" value="Carbon-nitrogen hydrolase"/>
    <property type="match status" value="1"/>
</dbReference>
<feature type="transmembrane region" description="Helical" evidence="8">
    <location>
        <begin position="109"/>
        <end position="127"/>
    </location>
</feature>
<organism evidence="10">
    <name type="scientific">freshwater metagenome</name>
    <dbReference type="NCBI Taxonomy" id="449393"/>
    <lineage>
        <taxon>unclassified sequences</taxon>
        <taxon>metagenomes</taxon>
        <taxon>ecological metagenomes</taxon>
    </lineage>
</organism>
<dbReference type="InterPro" id="IPR036526">
    <property type="entry name" value="C-N_Hydrolase_sf"/>
</dbReference>
<dbReference type="Pfam" id="PF20154">
    <property type="entry name" value="LNT_N"/>
    <property type="match status" value="1"/>
</dbReference>
<dbReference type="EMBL" id="CAESAL010000142">
    <property type="protein sequence ID" value="CAB4347041.1"/>
    <property type="molecule type" value="Genomic_DNA"/>
</dbReference>
<dbReference type="PANTHER" id="PTHR38686:SF1">
    <property type="entry name" value="APOLIPOPROTEIN N-ACYLTRANSFERASE"/>
    <property type="match status" value="1"/>
</dbReference>
<keyword evidence="7" id="KW-0012">Acyltransferase</keyword>
<dbReference type="InterPro" id="IPR003010">
    <property type="entry name" value="C-N_Hydrolase"/>
</dbReference>
<dbReference type="NCBIfam" id="TIGR00546">
    <property type="entry name" value="lnt"/>
    <property type="match status" value="1"/>
</dbReference>